<keyword evidence="4" id="KW-1185">Reference proteome</keyword>
<dbReference type="FunFam" id="3.20.20.380:FF:000001">
    <property type="entry name" value="Copper homeostasis protein CutC"/>
    <property type="match status" value="1"/>
</dbReference>
<dbReference type="HAMAP" id="MF_00795">
    <property type="entry name" value="CutC"/>
    <property type="match status" value="1"/>
</dbReference>
<evidence type="ECO:0000256" key="2">
    <source>
        <dbReference type="HAMAP-Rule" id="MF_00795"/>
    </source>
</evidence>
<reference evidence="3 4" key="1">
    <citation type="submission" date="2019-03" db="EMBL/GenBank/DDBJ databases">
        <title>Genomic Encyclopedia of Type Strains, Phase IV (KMG-IV): sequencing the most valuable type-strain genomes for metagenomic binning, comparative biology and taxonomic classification.</title>
        <authorList>
            <person name="Goeker M."/>
        </authorList>
    </citation>
    <scope>NUCLEOTIDE SEQUENCE [LARGE SCALE GENOMIC DNA]</scope>
    <source>
        <strain evidence="3 4">DSM 14836</strain>
    </source>
</reference>
<dbReference type="PANTHER" id="PTHR12598:SF0">
    <property type="entry name" value="COPPER HOMEOSTASIS PROTEIN CUTC HOMOLOG"/>
    <property type="match status" value="1"/>
</dbReference>
<dbReference type="OrthoDB" id="9815677at2"/>
<gene>
    <name evidence="2" type="primary">cutC</name>
    <name evidence="3" type="ORF">EV195_10331</name>
</gene>
<comment type="caution">
    <text evidence="2">Once thought to be involved in copper homeostasis, experiments in E.coli have shown this is not the case.</text>
</comment>
<accession>A0A4R2NUQ0</accession>
<dbReference type="InterPro" id="IPR005627">
    <property type="entry name" value="CutC-like"/>
</dbReference>
<evidence type="ECO:0000313" key="3">
    <source>
        <dbReference type="EMBL" id="TCP25672.1"/>
    </source>
</evidence>
<name>A0A4R2NUQ0_9FLAO</name>
<dbReference type="SUPFAM" id="SSF110395">
    <property type="entry name" value="CutC-like"/>
    <property type="match status" value="1"/>
</dbReference>
<dbReference type="Gene3D" id="3.20.20.380">
    <property type="entry name" value="Copper homeostasis (CutC) domain"/>
    <property type="match status" value="1"/>
</dbReference>
<dbReference type="GO" id="GO:0005737">
    <property type="term" value="C:cytoplasm"/>
    <property type="evidence" value="ECO:0007669"/>
    <property type="project" value="UniProtKB-SubCell"/>
</dbReference>
<comment type="caution">
    <text evidence="3">The sequence shown here is derived from an EMBL/GenBank/DDBJ whole genome shotgun (WGS) entry which is preliminary data.</text>
</comment>
<dbReference type="EMBL" id="SLXM01000003">
    <property type="protein sequence ID" value="TCP25672.1"/>
    <property type="molecule type" value="Genomic_DNA"/>
</dbReference>
<dbReference type="AlphaFoldDB" id="A0A4R2NUQ0"/>
<proteinExistence type="inferred from homology"/>
<dbReference type="GO" id="GO:0005507">
    <property type="term" value="F:copper ion binding"/>
    <property type="evidence" value="ECO:0007669"/>
    <property type="project" value="TreeGrafter"/>
</dbReference>
<keyword evidence="2" id="KW-0963">Cytoplasm</keyword>
<organism evidence="3 4">
    <name type="scientific">Tenacibaculum skagerrakense</name>
    <dbReference type="NCBI Taxonomy" id="186571"/>
    <lineage>
        <taxon>Bacteria</taxon>
        <taxon>Pseudomonadati</taxon>
        <taxon>Bacteroidota</taxon>
        <taxon>Flavobacteriia</taxon>
        <taxon>Flavobacteriales</taxon>
        <taxon>Flavobacteriaceae</taxon>
        <taxon>Tenacibaculum</taxon>
    </lineage>
</organism>
<evidence type="ECO:0000256" key="1">
    <source>
        <dbReference type="ARBA" id="ARBA00007768"/>
    </source>
</evidence>
<dbReference type="RefSeq" id="WP_132794032.1">
    <property type="nucleotide sequence ID" value="NZ_SLXM01000003.1"/>
</dbReference>
<comment type="similarity">
    <text evidence="1 2">Belongs to the CutC family.</text>
</comment>
<dbReference type="Proteomes" id="UP000294564">
    <property type="component" value="Unassembled WGS sequence"/>
</dbReference>
<evidence type="ECO:0000313" key="4">
    <source>
        <dbReference type="Proteomes" id="UP000294564"/>
    </source>
</evidence>
<sequence length="238" mass="26338">MKLEVCANSYQSAFNAEKAGAHRIELCSELSLGGITPSYGLIQKVTSELTIETFVLIRPRSGNFVYSEDEFEIMKQDIVKCKSLAVNGIVSGVLRKDNTIDIERTEELISLTYPLPFTFHRAFDLITNPIDGIKKLIELKVNRVLTSGQQNKALEGISLLKELNQQFGHQIIILPGSGINSNNVYEFKKAGFTEVHASASSKIEESSALSFDGITQTVSDSEEIKRILNVITSSQNSY</sequence>
<dbReference type="InterPro" id="IPR036822">
    <property type="entry name" value="CutC-like_dom_sf"/>
</dbReference>
<protein>
    <recommendedName>
        <fullName evidence="2">PF03932 family protein CutC</fullName>
    </recommendedName>
</protein>
<dbReference type="PANTHER" id="PTHR12598">
    <property type="entry name" value="COPPER HOMEOSTASIS PROTEIN CUTC"/>
    <property type="match status" value="1"/>
</dbReference>
<dbReference type="Pfam" id="PF03932">
    <property type="entry name" value="CutC"/>
    <property type="match status" value="1"/>
</dbReference>
<comment type="subcellular location">
    <subcellularLocation>
        <location evidence="2">Cytoplasm</location>
    </subcellularLocation>
</comment>